<keyword evidence="7 8" id="KW-0472">Membrane</keyword>
<evidence type="ECO:0000256" key="5">
    <source>
        <dbReference type="ARBA" id="ARBA00022692"/>
    </source>
</evidence>
<accession>A0ABY5PIN1</accession>
<evidence type="ECO:0000256" key="3">
    <source>
        <dbReference type="ARBA" id="ARBA00022448"/>
    </source>
</evidence>
<dbReference type="EMBL" id="CP088295">
    <property type="protein sequence ID" value="UUY04222.1"/>
    <property type="molecule type" value="Genomic_DNA"/>
</dbReference>
<keyword evidence="5 8" id="KW-0812">Transmembrane</keyword>
<dbReference type="InterPro" id="IPR000522">
    <property type="entry name" value="ABC_transptr_permease_BtuC"/>
</dbReference>
<gene>
    <name evidence="9" type="ORF">LRS13_01440</name>
</gene>
<evidence type="ECO:0000256" key="8">
    <source>
        <dbReference type="SAM" id="Phobius"/>
    </source>
</evidence>
<dbReference type="Proteomes" id="UP001058860">
    <property type="component" value="Chromosome"/>
</dbReference>
<comment type="subcellular location">
    <subcellularLocation>
        <location evidence="1">Cell membrane</location>
        <topology evidence="1">Multi-pass membrane protein</topology>
    </subcellularLocation>
</comment>
<organism evidence="9 10">
    <name type="scientific">Svornostia abyssi</name>
    <dbReference type="NCBI Taxonomy" id="2898438"/>
    <lineage>
        <taxon>Bacteria</taxon>
        <taxon>Bacillati</taxon>
        <taxon>Actinomycetota</taxon>
        <taxon>Thermoleophilia</taxon>
        <taxon>Solirubrobacterales</taxon>
        <taxon>Baekduiaceae</taxon>
        <taxon>Svornostia</taxon>
    </lineage>
</organism>
<reference evidence="10" key="1">
    <citation type="submission" date="2021-11" db="EMBL/GenBank/DDBJ databases">
        <title>Cultivation dependent microbiological survey of springs from the worlds oldest radium mine currently devoted to the extraction of radon-saturated water.</title>
        <authorList>
            <person name="Kapinusova G."/>
            <person name="Smrhova T."/>
            <person name="Strejcek M."/>
            <person name="Suman J."/>
            <person name="Jani K."/>
            <person name="Pajer P."/>
            <person name="Uhlik O."/>
        </authorList>
    </citation>
    <scope>NUCLEOTIDE SEQUENCE [LARGE SCALE GENOMIC DNA]</scope>
    <source>
        <strain evidence="10">J379</strain>
    </source>
</reference>
<evidence type="ECO:0000313" key="9">
    <source>
        <dbReference type="EMBL" id="UUY04222.1"/>
    </source>
</evidence>
<keyword evidence="10" id="KW-1185">Reference proteome</keyword>
<feature type="transmembrane region" description="Helical" evidence="8">
    <location>
        <begin position="103"/>
        <end position="121"/>
    </location>
</feature>
<evidence type="ECO:0000256" key="4">
    <source>
        <dbReference type="ARBA" id="ARBA00022475"/>
    </source>
</evidence>
<evidence type="ECO:0000256" key="1">
    <source>
        <dbReference type="ARBA" id="ARBA00004651"/>
    </source>
</evidence>
<comment type="similarity">
    <text evidence="2">Belongs to the binding-protein-dependent transport system permease family. FecCD subfamily.</text>
</comment>
<dbReference type="PANTHER" id="PTHR30472">
    <property type="entry name" value="FERRIC ENTEROBACTIN TRANSPORT SYSTEM PERMEASE PROTEIN"/>
    <property type="match status" value="1"/>
</dbReference>
<proteinExistence type="inferred from homology"/>
<feature type="transmembrane region" description="Helical" evidence="8">
    <location>
        <begin position="245"/>
        <end position="278"/>
    </location>
</feature>
<dbReference type="Gene3D" id="1.10.3470.10">
    <property type="entry name" value="ABC transporter involved in vitamin B12 uptake, BtuC"/>
    <property type="match status" value="1"/>
</dbReference>
<feature type="transmembrane region" description="Helical" evidence="8">
    <location>
        <begin position="290"/>
        <end position="313"/>
    </location>
</feature>
<sequence>MAVASPPVRPARRFARQGAVLACATFALVASVAASMSLGAVDVPLGTVIDALRGTAEEGPLKEIVTQLRLPRTVSAIFVGAGLGVAGALLQGALANPLASPDVIGVTGGSAFGAMLVLLAFPGSIALLPVGALAFGLLASAIVFGIAWTGVNRGGIQRLILAGIAISALFGAGTMTLMTAYPDRVQSAVFWMAGGITTTGWEDMRAVWPYFAAGFAITLAMPRALDRLSLGDDVAASLGSRPAVIRLVAGLAAALLAASAAAIAGLLTFIGLVIPHLVRMAGGTSRHGFVIPASAVAGAALLVTGDTLARVILAPRELPVGPFMVVLGVPLFLWLLRRQ</sequence>
<evidence type="ECO:0000256" key="6">
    <source>
        <dbReference type="ARBA" id="ARBA00022989"/>
    </source>
</evidence>
<dbReference type="Pfam" id="PF01032">
    <property type="entry name" value="FecCD"/>
    <property type="match status" value="1"/>
</dbReference>
<feature type="transmembrane region" description="Helical" evidence="8">
    <location>
        <begin position="159"/>
        <end position="178"/>
    </location>
</feature>
<feature type="transmembrane region" description="Helical" evidence="8">
    <location>
        <begin position="76"/>
        <end position="96"/>
    </location>
</feature>
<dbReference type="PANTHER" id="PTHR30472:SF25">
    <property type="entry name" value="ABC TRANSPORTER PERMEASE PROTEIN MJ0876-RELATED"/>
    <property type="match status" value="1"/>
</dbReference>
<feature type="transmembrane region" description="Helical" evidence="8">
    <location>
        <begin position="127"/>
        <end position="147"/>
    </location>
</feature>
<evidence type="ECO:0000313" key="10">
    <source>
        <dbReference type="Proteomes" id="UP001058860"/>
    </source>
</evidence>
<name>A0ABY5PIN1_9ACTN</name>
<feature type="transmembrane region" description="Helical" evidence="8">
    <location>
        <begin position="319"/>
        <end position="336"/>
    </location>
</feature>
<dbReference type="CDD" id="cd06550">
    <property type="entry name" value="TM_ABC_iron-siderophores_like"/>
    <property type="match status" value="1"/>
</dbReference>
<keyword evidence="3" id="KW-0813">Transport</keyword>
<evidence type="ECO:0000256" key="2">
    <source>
        <dbReference type="ARBA" id="ARBA00007935"/>
    </source>
</evidence>
<keyword evidence="6 8" id="KW-1133">Transmembrane helix</keyword>
<dbReference type="InterPro" id="IPR037294">
    <property type="entry name" value="ABC_BtuC-like"/>
</dbReference>
<dbReference type="RefSeq" id="WP_353864714.1">
    <property type="nucleotide sequence ID" value="NZ_CP088295.1"/>
</dbReference>
<protein>
    <submittedName>
        <fullName evidence="9">Iron ABC transporter permease</fullName>
    </submittedName>
</protein>
<keyword evidence="4" id="KW-1003">Cell membrane</keyword>
<evidence type="ECO:0000256" key="7">
    <source>
        <dbReference type="ARBA" id="ARBA00023136"/>
    </source>
</evidence>
<dbReference type="SUPFAM" id="SSF81345">
    <property type="entry name" value="ABC transporter involved in vitamin B12 uptake, BtuC"/>
    <property type="match status" value="1"/>
</dbReference>